<dbReference type="GO" id="GO:0006351">
    <property type="term" value="P:DNA-templated transcription"/>
    <property type="evidence" value="ECO:0007669"/>
    <property type="project" value="UniProtKB-UniRule"/>
</dbReference>
<comment type="similarity">
    <text evidence="3 4">Belongs to the archaeal Rpo3/eukaryotic RPB3 RNA polymerase subunit family.</text>
</comment>
<comment type="caution">
    <text evidence="6">The sequence shown here is derived from an EMBL/GenBank/DDBJ whole genome shotgun (WGS) entry which is preliminary data.</text>
</comment>
<keyword evidence="4" id="KW-0548">Nucleotidyltransferase</keyword>
<dbReference type="Pfam" id="PF00037">
    <property type="entry name" value="Fer4"/>
    <property type="match status" value="1"/>
</dbReference>
<feature type="binding site" evidence="4">
    <location>
        <position position="212"/>
    </location>
    <ligand>
        <name>[3Fe-4S] cluster</name>
        <dbReference type="ChEBI" id="CHEBI:21137"/>
    </ligand>
</feature>
<dbReference type="NCBIfam" id="NF001988">
    <property type="entry name" value="PRK00783.1"/>
    <property type="match status" value="1"/>
</dbReference>
<dbReference type="GO" id="GO:0046983">
    <property type="term" value="F:protein dimerization activity"/>
    <property type="evidence" value="ECO:0007669"/>
    <property type="project" value="InterPro"/>
</dbReference>
<comment type="subcellular location">
    <subcellularLocation>
        <location evidence="4">Cytoplasm</location>
    </subcellularLocation>
</comment>
<dbReference type="GO" id="GO:0046872">
    <property type="term" value="F:metal ion binding"/>
    <property type="evidence" value="ECO:0007669"/>
    <property type="project" value="UniProtKB-KW"/>
</dbReference>
<evidence type="ECO:0000256" key="2">
    <source>
        <dbReference type="ARBA" id="ARBA00023163"/>
    </source>
</evidence>
<dbReference type="InterPro" id="IPR036643">
    <property type="entry name" value="RNApol_insert_sf"/>
</dbReference>
<dbReference type="PROSITE" id="PS51379">
    <property type="entry name" value="4FE4S_FER_2"/>
    <property type="match status" value="1"/>
</dbReference>
<dbReference type="Gene3D" id="3.30.1360.10">
    <property type="entry name" value="RNA polymerase, RBP11-like subunit"/>
    <property type="match status" value="1"/>
</dbReference>
<dbReference type="GO" id="GO:0003899">
    <property type="term" value="F:DNA-directed RNA polymerase activity"/>
    <property type="evidence" value="ECO:0007669"/>
    <property type="project" value="UniProtKB-UniRule"/>
</dbReference>
<dbReference type="CDD" id="cd07030">
    <property type="entry name" value="RNAP_D"/>
    <property type="match status" value="1"/>
</dbReference>
<dbReference type="GO" id="GO:0051538">
    <property type="term" value="F:3 iron, 4 sulfur cluster binding"/>
    <property type="evidence" value="ECO:0007669"/>
    <property type="project" value="UniProtKB-KW"/>
</dbReference>
<dbReference type="GO" id="GO:0005737">
    <property type="term" value="C:cytoplasm"/>
    <property type="evidence" value="ECO:0007669"/>
    <property type="project" value="UniProtKB-SubCell"/>
</dbReference>
<dbReference type="InterPro" id="IPR017900">
    <property type="entry name" value="4Fe4S_Fe_S_CS"/>
</dbReference>
<dbReference type="PANTHER" id="PTHR11800">
    <property type="entry name" value="DNA-DIRECTED RNA POLYMERASE"/>
    <property type="match status" value="1"/>
</dbReference>
<accession>A0A0M0BVN0</accession>
<dbReference type="InterPro" id="IPR022842">
    <property type="entry name" value="RNAP_Rpo3/Rpb3/RPAC1"/>
</dbReference>
<comment type="subunit">
    <text evidence="4">Part of the RNA polymerase complex.</text>
</comment>
<dbReference type="HAMAP" id="MF_00320">
    <property type="entry name" value="RNApol_arch_Rpo3"/>
    <property type="match status" value="1"/>
</dbReference>
<dbReference type="Gene3D" id="3.30.70.20">
    <property type="match status" value="1"/>
</dbReference>
<dbReference type="AlphaFoldDB" id="A0A0M0BVN0"/>
<organism evidence="6 7">
    <name type="scientific">miscellaneous Crenarchaeota group-1 archaeon SG8-32-3</name>
    <dbReference type="NCBI Taxonomy" id="1685125"/>
    <lineage>
        <taxon>Archaea</taxon>
        <taxon>Candidatus Bathyarchaeota</taxon>
        <taxon>MCG-1</taxon>
    </lineage>
</organism>
<dbReference type="SUPFAM" id="SSF55257">
    <property type="entry name" value="RBP11-like subunits of RNA polymerase"/>
    <property type="match status" value="1"/>
</dbReference>
<dbReference type="InterPro" id="IPR036603">
    <property type="entry name" value="RBP11-like"/>
</dbReference>
<dbReference type="EMBL" id="LFWV01000007">
    <property type="protein sequence ID" value="KON32236.1"/>
    <property type="molecule type" value="Genomic_DNA"/>
</dbReference>
<evidence type="ECO:0000313" key="6">
    <source>
        <dbReference type="EMBL" id="KON32236.1"/>
    </source>
</evidence>
<evidence type="ECO:0000313" key="7">
    <source>
        <dbReference type="Proteomes" id="UP000054016"/>
    </source>
</evidence>
<dbReference type="PANTHER" id="PTHR11800:SF2">
    <property type="entry name" value="DNA-DIRECTED RNA POLYMERASE II SUBUNIT RPB3"/>
    <property type="match status" value="1"/>
</dbReference>
<reference evidence="7" key="1">
    <citation type="submission" date="2015-06" db="EMBL/GenBank/DDBJ databases">
        <title>New insights into the roles of widespread benthic archaea in carbon and nitrogen cycling.</title>
        <authorList>
            <person name="Lazar C.S."/>
            <person name="Baker B.J."/>
            <person name="Seitz K.W."/>
            <person name="Hyde A.S."/>
            <person name="Dick G.J."/>
            <person name="Hinrichs K.-U."/>
            <person name="Teske A.P."/>
        </authorList>
    </citation>
    <scope>NUCLEOTIDE SEQUENCE [LARGE SCALE GENOMIC DNA]</scope>
</reference>
<dbReference type="InterPro" id="IPR017896">
    <property type="entry name" value="4Fe4S_Fe-S-bd"/>
</dbReference>
<evidence type="ECO:0000256" key="3">
    <source>
        <dbReference type="ARBA" id="ARBA00025804"/>
    </source>
</evidence>
<keyword evidence="1 4" id="KW-0240">DNA-directed RNA polymerase</keyword>
<dbReference type="Pfam" id="PF01193">
    <property type="entry name" value="RNA_pol_L"/>
    <property type="match status" value="1"/>
</dbReference>
<dbReference type="EC" id="2.7.7.6" evidence="4"/>
<keyword evidence="4" id="KW-0411">Iron-sulfur</keyword>
<dbReference type="InterPro" id="IPR011263">
    <property type="entry name" value="DNA-dir_RNA_pol_RpoA/D/Rpb3"/>
</dbReference>
<keyword evidence="4" id="KW-0003">3Fe-4S</keyword>
<keyword evidence="4" id="KW-0963">Cytoplasm</keyword>
<protein>
    <recommendedName>
        <fullName evidence="4">DNA-directed RNA polymerase subunit Rpo3</fullName>
        <ecNumber evidence="4">2.7.7.6</ecNumber>
    </recommendedName>
    <alternativeName>
        <fullName evidence="4">DNA-directed RNA polymerase subunit D</fullName>
    </alternativeName>
</protein>
<feature type="binding site" evidence="4">
    <location>
        <position position="206"/>
    </location>
    <ligand>
        <name>[3Fe-4S] cluster</name>
        <dbReference type="ChEBI" id="CHEBI:21137"/>
    </ligand>
</feature>
<dbReference type="GO" id="GO:0003677">
    <property type="term" value="F:DNA binding"/>
    <property type="evidence" value="ECO:0007669"/>
    <property type="project" value="UniProtKB-UniRule"/>
</dbReference>
<dbReference type="PROSITE" id="PS00198">
    <property type="entry name" value="4FE4S_FER_1"/>
    <property type="match status" value="1"/>
</dbReference>
<keyword evidence="4" id="KW-0479">Metal-binding</keyword>
<name>A0A0M0BVN0_9ARCH</name>
<sequence>MKIEVLEKNETNLRLIIKEADVPLMNALRRIALAEVPSMAIDEVVMIENSSILQDEIIAHRLGLTPLKTDLDSYNLPEECECESEFGCNLCRVTLTMDADSTEGTRIVYSGELVSENPQIVPVSDKVPIVKLARGQKLKLEAYARLGKGKTHARWQPVSVCAYKYFPKIEVSSEKCTGCAKCVDICPKKVLAIKDNKVEVIDLLACNLCMDCVGVCTQKPSAITVEWEKNAFIMNIEATGVLSPERIIQEATKILDKQLKEFKKQLKAEAK</sequence>
<keyword evidence="4" id="KW-0808">Transferase</keyword>
<comment type="function">
    <text evidence="4">DNA-dependent RNA polymerase (RNAP) catalyzes the transcription of DNA into RNA using the four ribonucleoside triphosphates as substrates.</text>
</comment>
<comment type="cofactor">
    <cofactor evidence="4">
        <name>[3Fe-4S] cluster</name>
        <dbReference type="ChEBI" id="CHEBI:21137"/>
    </cofactor>
    <text evidence="4">Binds 1 [3Fe-4S] cluster.</text>
</comment>
<dbReference type="Pfam" id="PF01000">
    <property type="entry name" value="RNA_pol_A_bac"/>
    <property type="match status" value="1"/>
</dbReference>
<feature type="domain" description="4Fe-4S ferredoxin-type" evidence="5">
    <location>
        <begin position="167"/>
        <end position="196"/>
    </location>
</feature>
<keyword evidence="4" id="KW-0408">Iron</keyword>
<dbReference type="Gene3D" id="2.170.120.12">
    <property type="entry name" value="DNA-directed RNA polymerase, insert domain"/>
    <property type="match status" value="1"/>
</dbReference>
<dbReference type="GO" id="GO:0016491">
    <property type="term" value="F:oxidoreductase activity"/>
    <property type="evidence" value="ECO:0007669"/>
    <property type="project" value="UniProtKB-ARBA"/>
</dbReference>
<dbReference type="InterPro" id="IPR050518">
    <property type="entry name" value="Rpo3/RPB3_RNA_Pol_subunit"/>
</dbReference>
<keyword evidence="2 4" id="KW-0804">Transcription</keyword>
<evidence type="ECO:0000259" key="5">
    <source>
        <dbReference type="PROSITE" id="PS51379"/>
    </source>
</evidence>
<feature type="binding site" evidence="4">
    <location>
        <position position="209"/>
    </location>
    <ligand>
        <name>[3Fe-4S] cluster</name>
        <dbReference type="ChEBI" id="CHEBI:21137"/>
    </ligand>
</feature>
<dbReference type="GO" id="GO:0000428">
    <property type="term" value="C:DNA-directed RNA polymerase complex"/>
    <property type="evidence" value="ECO:0007669"/>
    <property type="project" value="UniProtKB-KW"/>
</dbReference>
<proteinExistence type="inferred from homology"/>
<dbReference type="SUPFAM" id="SSF56553">
    <property type="entry name" value="Insert subdomain of RNA polymerase alpha subunit"/>
    <property type="match status" value="1"/>
</dbReference>
<dbReference type="InterPro" id="IPR011262">
    <property type="entry name" value="DNA-dir_RNA_pol_insert"/>
</dbReference>
<comment type="catalytic activity">
    <reaction evidence="4">
        <text>RNA(n) + a ribonucleoside 5'-triphosphate = RNA(n+1) + diphosphate</text>
        <dbReference type="Rhea" id="RHEA:21248"/>
        <dbReference type="Rhea" id="RHEA-COMP:14527"/>
        <dbReference type="Rhea" id="RHEA-COMP:17342"/>
        <dbReference type="ChEBI" id="CHEBI:33019"/>
        <dbReference type="ChEBI" id="CHEBI:61557"/>
        <dbReference type="ChEBI" id="CHEBI:140395"/>
        <dbReference type="EC" id="2.7.7.6"/>
    </reaction>
</comment>
<dbReference type="Proteomes" id="UP000054016">
    <property type="component" value="Unassembled WGS sequence"/>
</dbReference>
<gene>
    <name evidence="4" type="primary">rpo3</name>
    <name evidence="4" type="synonym">rpoD</name>
    <name evidence="6" type="ORF">AC478_00780</name>
</gene>
<evidence type="ECO:0000256" key="4">
    <source>
        <dbReference type="HAMAP-Rule" id="MF_00320"/>
    </source>
</evidence>
<evidence type="ECO:0000256" key="1">
    <source>
        <dbReference type="ARBA" id="ARBA00022478"/>
    </source>
</evidence>
<dbReference type="SMART" id="SM00662">
    <property type="entry name" value="RPOLD"/>
    <property type="match status" value="1"/>
</dbReference>